<feature type="compositionally biased region" description="Basic and acidic residues" evidence="1">
    <location>
        <begin position="344"/>
        <end position="360"/>
    </location>
</feature>
<name>A0AA39P2T9_9AGAR</name>
<evidence type="ECO:0000313" key="2">
    <source>
        <dbReference type="EMBL" id="KAK0476469.1"/>
    </source>
</evidence>
<protein>
    <submittedName>
        <fullName evidence="2">Uncharacterized protein</fullName>
    </submittedName>
</protein>
<dbReference type="Proteomes" id="UP001175227">
    <property type="component" value="Unassembled WGS sequence"/>
</dbReference>
<sequence>MASTDPISPTSSEAEVKPLFPGFADELTDISDPFNTESYDVRMLLKTEKKWPTSVPLYTLSRHSQARDRTEKGVALLDSIPDVVGHTIRNAHALSFRQASFTFNEDIKDLNLLLTNVLTIATPHNNGDAVYLLDPDVYRAFRGKLATRQKIAAEAIWEYGYNTLTIPSWLADITIAFNANDFELYALHFRIAIEEFLFVLDDCYDWITHKVKHQLDQNLIAERDNARNNLRASPTPHPQRPTPRQTTPLRDNATPAPQNYGINWGSIRHAATGEPEDLPCSFRDIPSQRAAELLGHSSFPFEPRLNRSHGFSQTGQGSFRTNAYMPKAPFPNRQNFSNDANPANDDRGGEHGEHSARMQEQDAPIPPHIPNNRFNRSMSTMADVHFDTKLKMSDVLTWDGNGDTIVNWLLKVNDLSLWSRSVFDELGRIVPKRLTGEVERWYYSLPFPYRIQLEQNWGLLRKAIMDYYMNRPWWEHQKDKAHGATYREQGFTRETPSQYYIRKSEMLNTAFDLLDSELITQVMNGAPTAWSTVLTMQLYQTAVEFQSGIRYHEDQLLRLDPNFKGRNLNAYETRLMQERRSYIPSTSSHARLIGASKSPLPPPPFPKDDSNIT</sequence>
<organism evidence="2 3">
    <name type="scientific">Armillaria novae-zelandiae</name>
    <dbReference type="NCBI Taxonomy" id="153914"/>
    <lineage>
        <taxon>Eukaryota</taxon>
        <taxon>Fungi</taxon>
        <taxon>Dikarya</taxon>
        <taxon>Basidiomycota</taxon>
        <taxon>Agaricomycotina</taxon>
        <taxon>Agaricomycetes</taxon>
        <taxon>Agaricomycetidae</taxon>
        <taxon>Agaricales</taxon>
        <taxon>Marasmiineae</taxon>
        <taxon>Physalacriaceae</taxon>
        <taxon>Armillaria</taxon>
    </lineage>
</organism>
<gene>
    <name evidence="2" type="ORF">IW261DRAFT_1567148</name>
</gene>
<feature type="region of interest" description="Disordered" evidence="1">
    <location>
        <begin position="305"/>
        <end position="366"/>
    </location>
</feature>
<keyword evidence="3" id="KW-1185">Reference proteome</keyword>
<feature type="region of interest" description="Disordered" evidence="1">
    <location>
        <begin position="592"/>
        <end position="613"/>
    </location>
</feature>
<dbReference type="AlphaFoldDB" id="A0AA39P2T9"/>
<evidence type="ECO:0000313" key="3">
    <source>
        <dbReference type="Proteomes" id="UP001175227"/>
    </source>
</evidence>
<evidence type="ECO:0000256" key="1">
    <source>
        <dbReference type="SAM" id="MobiDB-lite"/>
    </source>
</evidence>
<feature type="compositionally biased region" description="Polar residues" evidence="1">
    <location>
        <begin position="332"/>
        <end position="341"/>
    </location>
</feature>
<comment type="caution">
    <text evidence="2">The sequence shown here is derived from an EMBL/GenBank/DDBJ whole genome shotgun (WGS) entry which is preliminary data.</text>
</comment>
<feature type="compositionally biased region" description="Polar residues" evidence="1">
    <location>
        <begin position="309"/>
        <end position="321"/>
    </location>
</feature>
<reference evidence="2" key="1">
    <citation type="submission" date="2023-06" db="EMBL/GenBank/DDBJ databases">
        <authorList>
            <consortium name="Lawrence Berkeley National Laboratory"/>
            <person name="Ahrendt S."/>
            <person name="Sahu N."/>
            <person name="Indic B."/>
            <person name="Wong-Bajracharya J."/>
            <person name="Merenyi Z."/>
            <person name="Ke H.-M."/>
            <person name="Monk M."/>
            <person name="Kocsube S."/>
            <person name="Drula E."/>
            <person name="Lipzen A."/>
            <person name="Balint B."/>
            <person name="Henrissat B."/>
            <person name="Andreopoulos B."/>
            <person name="Martin F.M."/>
            <person name="Harder C.B."/>
            <person name="Rigling D."/>
            <person name="Ford K.L."/>
            <person name="Foster G.D."/>
            <person name="Pangilinan J."/>
            <person name="Papanicolaou A."/>
            <person name="Barry K."/>
            <person name="LaButti K."/>
            <person name="Viragh M."/>
            <person name="Koriabine M."/>
            <person name="Yan M."/>
            <person name="Riley R."/>
            <person name="Champramary S."/>
            <person name="Plett K.L."/>
            <person name="Tsai I.J."/>
            <person name="Slot J."/>
            <person name="Sipos G."/>
            <person name="Plett J."/>
            <person name="Nagy L.G."/>
            <person name="Grigoriev I.V."/>
        </authorList>
    </citation>
    <scope>NUCLEOTIDE SEQUENCE</scope>
    <source>
        <strain evidence="2">ICMP 16352</strain>
    </source>
</reference>
<dbReference type="EMBL" id="JAUEPR010000020">
    <property type="protein sequence ID" value="KAK0476469.1"/>
    <property type="molecule type" value="Genomic_DNA"/>
</dbReference>
<feature type="region of interest" description="Disordered" evidence="1">
    <location>
        <begin position="228"/>
        <end position="257"/>
    </location>
</feature>
<accession>A0AA39P2T9</accession>
<proteinExistence type="predicted"/>